<protein>
    <submittedName>
        <fullName evidence="2">DNA-binding protein</fullName>
    </submittedName>
</protein>
<dbReference type="Gene3D" id="1.10.260.40">
    <property type="entry name" value="lambda repressor-like DNA-binding domains"/>
    <property type="match status" value="1"/>
</dbReference>
<organism evidence="2 3">
    <name type="scientific">Croceibacterium mercuriale</name>
    <dbReference type="NCBI Taxonomy" id="1572751"/>
    <lineage>
        <taxon>Bacteria</taxon>
        <taxon>Pseudomonadati</taxon>
        <taxon>Pseudomonadota</taxon>
        <taxon>Alphaproteobacteria</taxon>
        <taxon>Sphingomonadales</taxon>
        <taxon>Erythrobacteraceae</taxon>
        <taxon>Croceibacterium</taxon>
    </lineage>
</organism>
<name>A0A0B2BWW6_9SPHN</name>
<dbReference type="EMBL" id="JTDN01000004">
    <property type="protein sequence ID" value="KHL24138.1"/>
    <property type="molecule type" value="Genomic_DNA"/>
</dbReference>
<keyword evidence="2" id="KW-0238">DNA-binding</keyword>
<dbReference type="SUPFAM" id="SSF47413">
    <property type="entry name" value="lambda repressor-like DNA-binding domains"/>
    <property type="match status" value="1"/>
</dbReference>
<gene>
    <name evidence="2" type="ORF">PK98_15280</name>
</gene>
<keyword evidence="3" id="KW-1185">Reference proteome</keyword>
<sequence length="105" mass="11377">MLHTPLEIIADLGRRVKARRIGLGYTQAAAAERAGVAYRTWRRLEGQGKASIEDLVRAAVALRCEEGVGDLFPKVAASSMDELLRQQAAAAPKVRQRAPSARAKP</sequence>
<dbReference type="STRING" id="1572751.PK98_15280"/>
<evidence type="ECO:0000313" key="2">
    <source>
        <dbReference type="EMBL" id="KHL24138.1"/>
    </source>
</evidence>
<feature type="domain" description="HTH cro/C1-type" evidence="1">
    <location>
        <begin position="15"/>
        <end position="69"/>
    </location>
</feature>
<dbReference type="SMART" id="SM00530">
    <property type="entry name" value="HTH_XRE"/>
    <property type="match status" value="1"/>
</dbReference>
<accession>A0A0B2BWW6</accession>
<evidence type="ECO:0000259" key="1">
    <source>
        <dbReference type="SMART" id="SM00530"/>
    </source>
</evidence>
<dbReference type="OrthoDB" id="7191032at2"/>
<dbReference type="GO" id="GO:0003677">
    <property type="term" value="F:DNA binding"/>
    <property type="evidence" value="ECO:0007669"/>
    <property type="project" value="UniProtKB-KW"/>
</dbReference>
<proteinExistence type="predicted"/>
<dbReference type="AlphaFoldDB" id="A0A0B2BWW6"/>
<comment type="caution">
    <text evidence="2">The sequence shown here is derived from an EMBL/GenBank/DDBJ whole genome shotgun (WGS) entry which is preliminary data.</text>
</comment>
<dbReference type="Proteomes" id="UP000030988">
    <property type="component" value="Unassembled WGS sequence"/>
</dbReference>
<dbReference type="RefSeq" id="WP_039097936.1">
    <property type="nucleotide sequence ID" value="NZ_JTDN01000004.1"/>
</dbReference>
<evidence type="ECO:0000313" key="3">
    <source>
        <dbReference type="Proteomes" id="UP000030988"/>
    </source>
</evidence>
<reference evidence="2 3" key="1">
    <citation type="submission" date="2014-11" db="EMBL/GenBank/DDBJ databases">
        <title>Draft genome sequence of Kirrobacter mercurialis.</title>
        <authorList>
            <person name="Coil D.A."/>
            <person name="Eisen J.A."/>
        </authorList>
    </citation>
    <scope>NUCLEOTIDE SEQUENCE [LARGE SCALE GENOMIC DNA]</scope>
    <source>
        <strain evidence="2 3">Coronado</strain>
    </source>
</reference>
<dbReference type="InterPro" id="IPR010982">
    <property type="entry name" value="Lambda_DNA-bd_dom_sf"/>
</dbReference>
<dbReference type="InterPro" id="IPR001387">
    <property type="entry name" value="Cro/C1-type_HTH"/>
</dbReference>